<feature type="region of interest" description="Disordered" evidence="1">
    <location>
        <begin position="1"/>
        <end position="21"/>
    </location>
</feature>
<evidence type="ECO:0000313" key="3">
    <source>
        <dbReference type="Proteomes" id="UP001396334"/>
    </source>
</evidence>
<accession>A0ABR2RX14</accession>
<dbReference type="Proteomes" id="UP001396334">
    <property type="component" value="Unassembled WGS sequence"/>
</dbReference>
<sequence>MPLKKRSRTEASSSSNPNGAKPNLTVIYGECFNERHKPDALEHFKEFEHYQIRREHRPQLSFLTSDAFNFRYLGQLRECMLLPYLRLPARYYHNLVLIFYSNARCILDEAKEEIVVMESYLLGKTFRITPKVIADSLGIEDMGLADKGPQRHHPLVSVRDLDAHDRFLHLLITWCFRPSGGKWSTIRNVDNFWMNFFRQNTRPNLAWIIFIEIVDLVRDHHLVSVKSFTYGIALSHIFEKLKIDCSTDLAIPLTDPINDKSLRKVKFTLFNGECVRNNDLPQGVPPADAEDALQAPFAPPPPQALSLDPIMQYLDGKFASLVTHMDEQFATINTRLQALETRQSSMDLTLNAFRGE</sequence>
<evidence type="ECO:0008006" key="4">
    <source>
        <dbReference type="Google" id="ProtNLM"/>
    </source>
</evidence>
<evidence type="ECO:0000256" key="1">
    <source>
        <dbReference type="SAM" id="MobiDB-lite"/>
    </source>
</evidence>
<gene>
    <name evidence="2" type="ORF">V6N11_079795</name>
</gene>
<proteinExistence type="predicted"/>
<organism evidence="2 3">
    <name type="scientific">Hibiscus sabdariffa</name>
    <name type="common">roselle</name>
    <dbReference type="NCBI Taxonomy" id="183260"/>
    <lineage>
        <taxon>Eukaryota</taxon>
        <taxon>Viridiplantae</taxon>
        <taxon>Streptophyta</taxon>
        <taxon>Embryophyta</taxon>
        <taxon>Tracheophyta</taxon>
        <taxon>Spermatophyta</taxon>
        <taxon>Magnoliopsida</taxon>
        <taxon>eudicotyledons</taxon>
        <taxon>Gunneridae</taxon>
        <taxon>Pentapetalae</taxon>
        <taxon>rosids</taxon>
        <taxon>malvids</taxon>
        <taxon>Malvales</taxon>
        <taxon>Malvaceae</taxon>
        <taxon>Malvoideae</taxon>
        <taxon>Hibiscus</taxon>
    </lineage>
</organism>
<keyword evidence="3" id="KW-1185">Reference proteome</keyword>
<name>A0ABR2RX14_9ROSI</name>
<reference evidence="2 3" key="1">
    <citation type="journal article" date="2024" name="G3 (Bethesda)">
        <title>Genome assembly of Hibiscus sabdariffa L. provides insights into metabolisms of medicinal natural products.</title>
        <authorList>
            <person name="Kim T."/>
        </authorList>
    </citation>
    <scope>NUCLEOTIDE SEQUENCE [LARGE SCALE GENOMIC DNA]</scope>
    <source>
        <strain evidence="2">TK-2024</strain>
        <tissue evidence="2">Old leaves</tissue>
    </source>
</reference>
<dbReference type="EMBL" id="JBBPBN010000020">
    <property type="protein sequence ID" value="KAK9017316.1"/>
    <property type="molecule type" value="Genomic_DNA"/>
</dbReference>
<evidence type="ECO:0000313" key="2">
    <source>
        <dbReference type="EMBL" id="KAK9017316.1"/>
    </source>
</evidence>
<comment type="caution">
    <text evidence="2">The sequence shown here is derived from an EMBL/GenBank/DDBJ whole genome shotgun (WGS) entry which is preliminary data.</text>
</comment>
<protein>
    <recommendedName>
        <fullName evidence="4">Aminotransferase-like plant mobile domain-containing protein</fullName>
    </recommendedName>
</protein>